<gene>
    <name evidence="4" type="ORF">BDV96DRAFT_597152</name>
</gene>
<feature type="region of interest" description="Disordered" evidence="1">
    <location>
        <begin position="262"/>
        <end position="292"/>
    </location>
</feature>
<proteinExistence type="predicted"/>
<dbReference type="CDD" id="cd09630">
    <property type="entry name" value="CDH_like_cytochrome"/>
    <property type="match status" value="1"/>
</dbReference>
<feature type="region of interest" description="Disordered" evidence="1">
    <location>
        <begin position="173"/>
        <end position="228"/>
    </location>
</feature>
<feature type="transmembrane region" description="Helical" evidence="2">
    <location>
        <begin position="235"/>
        <end position="256"/>
    </location>
</feature>
<evidence type="ECO:0000313" key="5">
    <source>
        <dbReference type="Proteomes" id="UP000799770"/>
    </source>
</evidence>
<dbReference type="InterPro" id="IPR005018">
    <property type="entry name" value="DOMON_domain"/>
</dbReference>
<evidence type="ECO:0000259" key="3">
    <source>
        <dbReference type="SMART" id="SM00664"/>
    </source>
</evidence>
<dbReference type="InterPro" id="IPR015920">
    <property type="entry name" value="Cellobiose_DH-like_cyt"/>
</dbReference>
<dbReference type="OrthoDB" id="19261at2759"/>
<sequence>MAQVASTCPDNDICFKLNIPTNTASSGSGNLFFQLSAPSSYEWVALGQGTSMVGSNIFVVYTSSGGKNVTISPRLGTSHIMPNFNDAAQVTLLDGSGVSGGKMIANVRCSNCDSWDGGTADFTAGSGDWIFAAHSSGGPKDSDDQSASIQQHDTQNAFSWSYANAKGGDSINPFVSSSSTSSTSPSTSPSSSIDTTLSSLATSTTTRSQPTTSNTHTNANNGSGGHSGLSSGAKAGIGIGVVMFVLLLVLFPFYVLRHHKQQLARKQRPHEPTQEYQKPELDGREVPRKEQELDGRELVVREQELSGRGVVANEPATSVSSELHGGPGRTAYETISDPRELADTARRAELSASPRPVEVGTPSLHSPQISSSQTRAMPNPLQDVAQQPDTPQVTTNSDQLKKLMDEKRRLEEQINNLEKGGDSSASNTR</sequence>
<keyword evidence="5" id="KW-1185">Reference proteome</keyword>
<evidence type="ECO:0000313" key="4">
    <source>
        <dbReference type="EMBL" id="KAF2118305.1"/>
    </source>
</evidence>
<feature type="compositionally biased region" description="Polar residues" evidence="1">
    <location>
        <begin position="384"/>
        <end position="398"/>
    </location>
</feature>
<protein>
    <recommendedName>
        <fullName evidence="3">DOMON domain-containing protein</fullName>
    </recommendedName>
</protein>
<keyword evidence="2" id="KW-0472">Membrane</keyword>
<accession>A0A6A5ZGI3</accession>
<feature type="compositionally biased region" description="Polar residues" evidence="1">
    <location>
        <begin position="363"/>
        <end position="376"/>
    </location>
</feature>
<dbReference type="SUPFAM" id="SSF49344">
    <property type="entry name" value="CBD9-like"/>
    <property type="match status" value="1"/>
</dbReference>
<feature type="compositionally biased region" description="Basic and acidic residues" evidence="1">
    <location>
        <begin position="269"/>
        <end position="292"/>
    </location>
</feature>
<feature type="domain" description="DOMON" evidence="3">
    <location>
        <begin position="43"/>
        <end position="134"/>
    </location>
</feature>
<reference evidence="4" key="1">
    <citation type="journal article" date="2020" name="Stud. Mycol.">
        <title>101 Dothideomycetes genomes: a test case for predicting lifestyles and emergence of pathogens.</title>
        <authorList>
            <person name="Haridas S."/>
            <person name="Albert R."/>
            <person name="Binder M."/>
            <person name="Bloem J."/>
            <person name="Labutti K."/>
            <person name="Salamov A."/>
            <person name="Andreopoulos B."/>
            <person name="Baker S."/>
            <person name="Barry K."/>
            <person name="Bills G."/>
            <person name="Bluhm B."/>
            <person name="Cannon C."/>
            <person name="Castanera R."/>
            <person name="Culley D."/>
            <person name="Daum C."/>
            <person name="Ezra D."/>
            <person name="Gonzalez J."/>
            <person name="Henrissat B."/>
            <person name="Kuo A."/>
            <person name="Liang C."/>
            <person name="Lipzen A."/>
            <person name="Lutzoni F."/>
            <person name="Magnuson J."/>
            <person name="Mondo S."/>
            <person name="Nolan M."/>
            <person name="Ohm R."/>
            <person name="Pangilinan J."/>
            <person name="Park H.-J."/>
            <person name="Ramirez L."/>
            <person name="Alfaro M."/>
            <person name="Sun H."/>
            <person name="Tritt A."/>
            <person name="Yoshinaga Y."/>
            <person name="Zwiers L.-H."/>
            <person name="Turgeon B."/>
            <person name="Goodwin S."/>
            <person name="Spatafora J."/>
            <person name="Crous P."/>
            <person name="Grigoriev I."/>
        </authorList>
    </citation>
    <scope>NUCLEOTIDE SEQUENCE</scope>
    <source>
        <strain evidence="4">CBS 627.86</strain>
    </source>
</reference>
<dbReference type="AlphaFoldDB" id="A0A6A5ZGI3"/>
<dbReference type="Gene3D" id="2.60.40.1210">
    <property type="entry name" value="Cellobiose dehydrogenase, cytochrome domain"/>
    <property type="match status" value="1"/>
</dbReference>
<dbReference type="Pfam" id="PF16010">
    <property type="entry name" value="CDH-cyt"/>
    <property type="match status" value="1"/>
</dbReference>
<evidence type="ECO:0000256" key="2">
    <source>
        <dbReference type="SAM" id="Phobius"/>
    </source>
</evidence>
<keyword evidence="2" id="KW-0812">Transmembrane</keyword>
<organism evidence="4 5">
    <name type="scientific">Lophiotrema nucula</name>
    <dbReference type="NCBI Taxonomy" id="690887"/>
    <lineage>
        <taxon>Eukaryota</taxon>
        <taxon>Fungi</taxon>
        <taxon>Dikarya</taxon>
        <taxon>Ascomycota</taxon>
        <taxon>Pezizomycotina</taxon>
        <taxon>Dothideomycetes</taxon>
        <taxon>Pleosporomycetidae</taxon>
        <taxon>Pleosporales</taxon>
        <taxon>Lophiotremataceae</taxon>
        <taxon>Lophiotrema</taxon>
    </lineage>
</organism>
<name>A0A6A5ZGI3_9PLEO</name>
<dbReference type="PANTHER" id="PTHR47797">
    <property type="entry name" value="DEHYDROGENASE, PUTATIVE (AFU_ORTHOLOGUE AFUA_8G05805)-RELATED"/>
    <property type="match status" value="1"/>
</dbReference>
<dbReference type="Proteomes" id="UP000799770">
    <property type="component" value="Unassembled WGS sequence"/>
</dbReference>
<evidence type="ECO:0000256" key="1">
    <source>
        <dbReference type="SAM" id="MobiDB-lite"/>
    </source>
</evidence>
<feature type="compositionally biased region" description="Low complexity" evidence="1">
    <location>
        <begin position="176"/>
        <end position="221"/>
    </location>
</feature>
<feature type="region of interest" description="Disordered" evidence="1">
    <location>
        <begin position="350"/>
        <end position="399"/>
    </location>
</feature>
<dbReference type="SMART" id="SM00664">
    <property type="entry name" value="DoH"/>
    <property type="match status" value="1"/>
</dbReference>
<dbReference type="EMBL" id="ML977317">
    <property type="protein sequence ID" value="KAF2118305.1"/>
    <property type="molecule type" value="Genomic_DNA"/>
</dbReference>
<dbReference type="PANTHER" id="PTHR47797:SF1">
    <property type="entry name" value="CYTOCHROME B561 DOMAIN-CONTAINING PROTEIN-RELATED"/>
    <property type="match status" value="1"/>
</dbReference>
<keyword evidence="2" id="KW-1133">Transmembrane helix</keyword>